<keyword evidence="2" id="KW-1185">Reference proteome</keyword>
<dbReference type="Proteomes" id="UP000259765">
    <property type="component" value="Segment"/>
</dbReference>
<organism evidence="1 2">
    <name type="scientific">Vibrio phage 1.097.O._10N.286.49.B3</name>
    <dbReference type="NCBI Taxonomy" id="1881383"/>
    <lineage>
        <taxon>Viruses</taxon>
        <taxon>Duplodnaviria</taxon>
        <taxon>Heunggongvirae</taxon>
        <taxon>Uroviricota</taxon>
        <taxon>Caudoviricetes</taxon>
        <taxon>Schitoviridae</taxon>
        <taxon>Pontosvirinae</taxon>
        <taxon>Dorisvirus</taxon>
        <taxon>Dorisvirus 49B3</taxon>
    </lineage>
</organism>
<name>A0A2I7R0I5_9CAUD</name>
<evidence type="ECO:0000313" key="1">
    <source>
        <dbReference type="EMBL" id="AUR87160.1"/>
    </source>
</evidence>
<sequence>MSECINVALDVDVGTTINSPNFFSIEETVSPGTTIADIEAGILTGEYTPIDPNLYTYEGCIKSDYGQAKITDLDLSISTVTIEGTVEGGTDSYNVVTFKVPPSITKVWDNKGSCLLFDIKRTEIADATEVDIWVKGKLNVFPIITE</sequence>
<dbReference type="EMBL" id="MG592470">
    <property type="protein sequence ID" value="AUR87160.1"/>
    <property type="molecule type" value="Genomic_DNA"/>
</dbReference>
<reference evidence="1 2" key="1">
    <citation type="submission" date="2017-11" db="EMBL/GenBank/DDBJ databases">
        <title>A major lineage of nontailed dsDNA viruses as unrecognized killers of marine bacteria.</title>
        <authorList>
            <person name="Kauffman K.M."/>
            <person name="Hussain F.A."/>
            <person name="Yang J."/>
            <person name="Arevalo P."/>
            <person name="Brown J.M."/>
            <person name="Chang W.K."/>
            <person name="VanInsberghe D."/>
            <person name="Elsherbini J."/>
            <person name="Cutler M.B."/>
            <person name="Kelly L."/>
            <person name="Polz M.F."/>
        </authorList>
    </citation>
    <scope>NUCLEOTIDE SEQUENCE [LARGE SCALE GENOMIC DNA]</scope>
</reference>
<accession>A0A2I7R0I5</accession>
<gene>
    <name evidence="1" type="ORF">NVP1097O_14</name>
</gene>
<proteinExistence type="predicted"/>
<evidence type="ECO:0000313" key="2">
    <source>
        <dbReference type="Proteomes" id="UP000259765"/>
    </source>
</evidence>
<protein>
    <submittedName>
        <fullName evidence="1">Uncharacterized protein</fullName>
    </submittedName>
</protein>